<keyword evidence="3" id="KW-1185">Reference proteome</keyword>
<comment type="caution">
    <text evidence="2">The sequence shown here is derived from an EMBL/GenBank/DDBJ whole genome shotgun (WGS) entry which is preliminary data.</text>
</comment>
<dbReference type="GO" id="GO:0016812">
    <property type="term" value="F:hydrolase activity, acting on carbon-nitrogen (but not peptide) bonds, in cyclic amides"/>
    <property type="evidence" value="ECO:0007669"/>
    <property type="project" value="TreeGrafter"/>
</dbReference>
<dbReference type="InterPro" id="IPR013108">
    <property type="entry name" value="Amidohydro_3"/>
</dbReference>
<feature type="domain" description="Amidohydrolase 3" evidence="1">
    <location>
        <begin position="414"/>
        <end position="513"/>
    </location>
</feature>
<dbReference type="RefSeq" id="WP_114184957.1">
    <property type="nucleotide sequence ID" value="NZ_BJYU01000116.1"/>
</dbReference>
<dbReference type="Proteomes" id="UP000321085">
    <property type="component" value="Unassembled WGS sequence"/>
</dbReference>
<dbReference type="PANTHER" id="PTHR11647">
    <property type="entry name" value="HYDRANTOINASE/DIHYDROPYRIMIDINASE FAMILY MEMBER"/>
    <property type="match status" value="1"/>
</dbReference>
<dbReference type="OrthoDB" id="9815027at2"/>
<dbReference type="SUPFAM" id="SSF51556">
    <property type="entry name" value="Metallo-dependent hydrolases"/>
    <property type="match status" value="1"/>
</dbReference>
<dbReference type="PANTHER" id="PTHR11647:SF1">
    <property type="entry name" value="COLLAPSIN RESPONSE MEDIATOR PROTEIN"/>
    <property type="match status" value="1"/>
</dbReference>
<dbReference type="AlphaFoldDB" id="A0A512C0R5"/>
<dbReference type="Pfam" id="PF07969">
    <property type="entry name" value="Amidohydro_3"/>
    <property type="match status" value="2"/>
</dbReference>
<protein>
    <submittedName>
        <fullName evidence="2">Aminoacylase</fullName>
    </submittedName>
</protein>
<dbReference type="InterPro" id="IPR023100">
    <property type="entry name" value="D-aminoacylase_insert_dom_sf"/>
</dbReference>
<sequence length="533" mass="58544">MTQNWLIRNARIIDGTGSPWFRGDVHVVDGRIAAVGSHLAAGTKTTIINAQDRYLAPGFIDAHCHDDLICIREPNRPEKALQGVTTVVVGNCSFSLYPARERSREDLRKHFAGLLGQLAPEEIFDDFSDYRERLHQGVAINVVSLVGHAALRLAVMGYDRRPPTPDEIAAMESLLDRQLEQGAIGLSLGLVYPPSAFADLDELVALAKVVKARGRLMTAHVRSYEDQLVPAIEEFIEILRLSGAAGLLSHLQSAGRPNWGQIPRTLEALEAARKEGIDISFDMYPYPAGSTYLLQLLPPAALEGGLDQLKQRLRDPEIGPVLRRWVENGGPAFHGQSKLSLIGWDNVRISGVNNPGLKHLEGLSMRAAAERETTAPYDLLIRLVEEDDGQTGVILFQLDESDLHAACCHRLHMVGSDGLPRPGTKPHPRAFGTFPRIVGPLRRDKGWFSLEDAVRRMTSIAAQRFSLLDRGLVRPDMMADIVLFEESVADRATFDEPTLMPVGISHVWVNGEAIIQDGAPTGAQPGRMLPVLS</sequence>
<dbReference type="Gene3D" id="3.20.20.140">
    <property type="entry name" value="Metal-dependent hydrolases"/>
    <property type="match status" value="1"/>
</dbReference>
<dbReference type="InterPro" id="IPR032466">
    <property type="entry name" value="Metal_Hydrolase"/>
</dbReference>
<evidence type="ECO:0000259" key="1">
    <source>
        <dbReference type="Pfam" id="PF07969"/>
    </source>
</evidence>
<evidence type="ECO:0000313" key="3">
    <source>
        <dbReference type="Proteomes" id="UP000321085"/>
    </source>
</evidence>
<dbReference type="CDD" id="cd01297">
    <property type="entry name" value="D-aminoacylase"/>
    <property type="match status" value="1"/>
</dbReference>
<gene>
    <name evidence="2" type="ORF">MAE02_53430</name>
</gene>
<name>A0A512C0R5_9HYPH</name>
<dbReference type="GO" id="GO:0005829">
    <property type="term" value="C:cytosol"/>
    <property type="evidence" value="ECO:0007669"/>
    <property type="project" value="TreeGrafter"/>
</dbReference>
<dbReference type="EMBL" id="BJYU01000116">
    <property type="protein sequence ID" value="GEO17647.1"/>
    <property type="molecule type" value="Genomic_DNA"/>
</dbReference>
<dbReference type="InterPro" id="IPR011059">
    <property type="entry name" value="Metal-dep_hydrolase_composite"/>
</dbReference>
<accession>A0A512C0R5</accession>
<dbReference type="GO" id="GO:0016811">
    <property type="term" value="F:hydrolase activity, acting on carbon-nitrogen (but not peptide) bonds, in linear amides"/>
    <property type="evidence" value="ECO:0007669"/>
    <property type="project" value="InterPro"/>
</dbReference>
<dbReference type="SUPFAM" id="SSF51338">
    <property type="entry name" value="Composite domain of metallo-dependent hydrolases"/>
    <property type="match status" value="1"/>
</dbReference>
<dbReference type="InterPro" id="IPR050378">
    <property type="entry name" value="Metallo-dep_Hydrolases_sf"/>
</dbReference>
<dbReference type="Gene3D" id="3.30.1490.130">
    <property type="entry name" value="D-aminoacylase. Domain 3"/>
    <property type="match status" value="1"/>
</dbReference>
<reference evidence="2 3" key="1">
    <citation type="submission" date="2019-07" db="EMBL/GenBank/DDBJ databases">
        <title>Whole genome shotgun sequence of Microvirga aerophila NBRC 106136.</title>
        <authorList>
            <person name="Hosoyama A."/>
            <person name="Uohara A."/>
            <person name="Ohji S."/>
            <person name="Ichikawa N."/>
        </authorList>
    </citation>
    <scope>NUCLEOTIDE SEQUENCE [LARGE SCALE GENOMIC DNA]</scope>
    <source>
        <strain evidence="2 3">NBRC 106136</strain>
    </source>
</reference>
<organism evidence="2 3">
    <name type="scientific">Microvirga aerophila</name>
    <dbReference type="NCBI Taxonomy" id="670291"/>
    <lineage>
        <taxon>Bacteria</taxon>
        <taxon>Pseudomonadati</taxon>
        <taxon>Pseudomonadota</taxon>
        <taxon>Alphaproteobacteria</taxon>
        <taxon>Hyphomicrobiales</taxon>
        <taxon>Methylobacteriaceae</taxon>
        <taxon>Microvirga</taxon>
    </lineage>
</organism>
<proteinExistence type="predicted"/>
<feature type="domain" description="Amidohydrolase 3" evidence="1">
    <location>
        <begin position="47"/>
        <end position="220"/>
    </location>
</feature>
<evidence type="ECO:0000313" key="2">
    <source>
        <dbReference type="EMBL" id="GEO17647.1"/>
    </source>
</evidence>
<dbReference type="Gene3D" id="2.30.40.10">
    <property type="entry name" value="Urease, subunit C, domain 1"/>
    <property type="match status" value="1"/>
</dbReference>